<name>A0ABQ9GDM1_9NEOP</name>
<dbReference type="EMBL" id="JARBHB010000013">
    <property type="protein sequence ID" value="KAJ8870505.1"/>
    <property type="molecule type" value="Genomic_DNA"/>
</dbReference>
<reference evidence="1 2" key="1">
    <citation type="submission" date="2023-02" db="EMBL/GenBank/DDBJ databases">
        <title>LHISI_Scaffold_Assembly.</title>
        <authorList>
            <person name="Stuart O.P."/>
            <person name="Cleave R."/>
            <person name="Magrath M.J.L."/>
            <person name="Mikheyev A.S."/>
        </authorList>
    </citation>
    <scope>NUCLEOTIDE SEQUENCE [LARGE SCALE GENOMIC DNA]</scope>
    <source>
        <strain evidence="1">Daus_M_001</strain>
        <tissue evidence="1">Leg muscle</tissue>
    </source>
</reference>
<keyword evidence="2" id="KW-1185">Reference proteome</keyword>
<evidence type="ECO:0000313" key="1">
    <source>
        <dbReference type="EMBL" id="KAJ8870505.1"/>
    </source>
</evidence>
<accession>A0ABQ9GDM1</accession>
<protein>
    <submittedName>
        <fullName evidence="1">Uncharacterized protein</fullName>
    </submittedName>
</protein>
<evidence type="ECO:0000313" key="2">
    <source>
        <dbReference type="Proteomes" id="UP001159363"/>
    </source>
</evidence>
<gene>
    <name evidence="1" type="ORF">PR048_029528</name>
</gene>
<comment type="caution">
    <text evidence="1">The sequence shown here is derived from an EMBL/GenBank/DDBJ whole genome shotgun (WGS) entry which is preliminary data.</text>
</comment>
<sequence>MDSTKWTGQHNKQRVRKLELAYRITQNHYNKKAISIQAKIRHYNTVIKPEATHGSKCLTVNKKELRELEKYRNITDTVRRRRLKFYGHLKRMNENRLTKKIFNYIAKLKCTTGRMVETRKDVVKVGITEELFNNRENMRRLIDSARFPEDRPKPRPEIVWAEEQRRAVGEEMRRLWEGGKEEDEPEEGAFPFLSAWAGRALALSLSLSLSLSLYIYIIYIHTHTHTHTYIHVSGFSHAGIVPDDAAGRRVFSGISRFPRPFVPALHHNHLVPPSSALKTSMIRAVQISSLARRPVIGRALCGGLLPRLMSDIAVTSGHRMGAVNRGGVAISRLACEGARRQTLEARDAPPIVAMWLRRDVSGRASSQLPPPPPRTTSVGGFTVRGISLLLHAYPATVRRAVFHAVERTSVNDGAIAGLGCESIVQRRNDRAGETETIVRHDSHVRKSACSDLAGIEPGLPWWEASRLTAQPPRPRGSFALVFIDYVLISTILLNSTLASYQTRQLASNEFAALSYPHKARASGIQNMCTVEMANGTTARRQQMATPLATIRKYCDESCQSCAMNLQQAAFLLAALNLAADSSPVKREHCTPVGSLARSGDSAVYIDSRLLSTFYEALLKIYFQDIPPPRIKGQRTAFLRTRFAKKLRIYYRCRGSFYRSRVSLSQTRGIELMQEPCRTMPLVGGFPRGSPVSPALEFQRCLVPTSRLKIWVLRAAHISSLTHTC</sequence>
<proteinExistence type="predicted"/>
<dbReference type="Proteomes" id="UP001159363">
    <property type="component" value="Chromosome 12"/>
</dbReference>
<organism evidence="1 2">
    <name type="scientific">Dryococelus australis</name>
    <dbReference type="NCBI Taxonomy" id="614101"/>
    <lineage>
        <taxon>Eukaryota</taxon>
        <taxon>Metazoa</taxon>
        <taxon>Ecdysozoa</taxon>
        <taxon>Arthropoda</taxon>
        <taxon>Hexapoda</taxon>
        <taxon>Insecta</taxon>
        <taxon>Pterygota</taxon>
        <taxon>Neoptera</taxon>
        <taxon>Polyneoptera</taxon>
        <taxon>Phasmatodea</taxon>
        <taxon>Verophasmatodea</taxon>
        <taxon>Anareolatae</taxon>
        <taxon>Phasmatidae</taxon>
        <taxon>Eurycanthinae</taxon>
        <taxon>Dryococelus</taxon>
    </lineage>
</organism>